<dbReference type="InterPro" id="IPR004710">
    <property type="entry name" value="Bilac:Na_transpt"/>
</dbReference>
<accession>A0A0M9BM67</accession>
<dbReference type="OrthoDB" id="1551454at2"/>
<feature type="transmembrane region" description="Helical" evidence="1">
    <location>
        <begin position="286"/>
        <end position="306"/>
    </location>
</feature>
<dbReference type="Pfam" id="PF13593">
    <property type="entry name" value="SBF_like"/>
    <property type="match status" value="1"/>
</dbReference>
<keyword evidence="1" id="KW-0472">Membrane</keyword>
<evidence type="ECO:0000313" key="3">
    <source>
        <dbReference type="Proteomes" id="UP000037688"/>
    </source>
</evidence>
<feature type="transmembrane region" description="Helical" evidence="1">
    <location>
        <begin position="66"/>
        <end position="89"/>
    </location>
</feature>
<dbReference type="EMBL" id="LITU01000065">
    <property type="protein sequence ID" value="KOY15170.1"/>
    <property type="molecule type" value="Genomic_DNA"/>
</dbReference>
<keyword evidence="1" id="KW-1133">Transmembrane helix</keyword>
<keyword evidence="1" id="KW-0812">Transmembrane</keyword>
<dbReference type="PATRIC" id="fig|1705561.3.peg.3759"/>
<evidence type="ECO:0000313" key="2">
    <source>
        <dbReference type="EMBL" id="KOY15170.1"/>
    </source>
</evidence>
<dbReference type="InterPro" id="IPR038770">
    <property type="entry name" value="Na+/solute_symporter_sf"/>
</dbReference>
<feature type="transmembrane region" description="Helical" evidence="1">
    <location>
        <begin position="225"/>
        <end position="246"/>
    </location>
</feature>
<feature type="transmembrane region" description="Helical" evidence="1">
    <location>
        <begin position="12"/>
        <end position="34"/>
    </location>
</feature>
<dbReference type="PANTHER" id="PTHR10361:SF28">
    <property type="entry name" value="P3 PROTEIN-RELATED"/>
    <property type="match status" value="1"/>
</dbReference>
<name>A0A0M9BM67_9BACL</name>
<protein>
    <recommendedName>
        <fullName evidence="4">Bile acid:sodium symporter</fullName>
    </recommendedName>
</protein>
<dbReference type="AlphaFoldDB" id="A0A0M9BM67"/>
<gene>
    <name evidence="2" type="ORF">AMS66_18235</name>
</gene>
<feature type="transmembrane region" description="Helical" evidence="1">
    <location>
        <begin position="258"/>
        <end position="280"/>
    </location>
</feature>
<sequence>MLQALNVRLNRIMPLITPISIIIGVLCGSLLSSYTFLSPWLFAFMTFAGSISLGIRDFVNVLKKPFPLFVCLFILHLAMPLIALGMGHLVFPTDAYTITGLVLAAVIPTGVSSFIWVSIYRGNIALTLSIILIDTMLAPFVVPGVLSLLIGTSVSLDIAAMMSSLFWMIVVPSLLGMLLNEWTKGGIVPVWGPRLNPFSKLFMAAVVAINGSVVAPYLADFNWRLAGLAAIIIFLASFGYALSYFIARLLGWNEADQVALVFNGGMRNISAGAVLAVSYFPPPVAVPVVLGMVFQQMLASLAGYLLGRRSQTLHNADKTSAA</sequence>
<evidence type="ECO:0000256" key="1">
    <source>
        <dbReference type="SAM" id="Phobius"/>
    </source>
</evidence>
<feature type="transmembrane region" description="Helical" evidence="1">
    <location>
        <begin position="124"/>
        <end position="146"/>
    </location>
</feature>
<organism evidence="2 3">
    <name type="scientific">Paenibacillus xylanivorans</name>
    <dbReference type="NCBI Taxonomy" id="1705561"/>
    <lineage>
        <taxon>Bacteria</taxon>
        <taxon>Bacillati</taxon>
        <taxon>Bacillota</taxon>
        <taxon>Bacilli</taxon>
        <taxon>Bacillales</taxon>
        <taxon>Paenibacillaceae</taxon>
        <taxon>Paenibacillus</taxon>
    </lineage>
</organism>
<dbReference type="Gene3D" id="1.20.1530.20">
    <property type="match status" value="1"/>
</dbReference>
<dbReference type="InterPro" id="IPR016833">
    <property type="entry name" value="Put_Na-Bile_cotransptr"/>
</dbReference>
<feature type="transmembrane region" description="Helical" evidence="1">
    <location>
        <begin position="158"/>
        <end position="180"/>
    </location>
</feature>
<dbReference type="PANTHER" id="PTHR10361">
    <property type="entry name" value="SODIUM-BILE ACID COTRANSPORTER"/>
    <property type="match status" value="1"/>
</dbReference>
<proteinExistence type="predicted"/>
<dbReference type="Proteomes" id="UP000037688">
    <property type="component" value="Unassembled WGS sequence"/>
</dbReference>
<evidence type="ECO:0008006" key="4">
    <source>
        <dbReference type="Google" id="ProtNLM"/>
    </source>
</evidence>
<keyword evidence="3" id="KW-1185">Reference proteome</keyword>
<feature type="transmembrane region" description="Helical" evidence="1">
    <location>
        <begin position="201"/>
        <end position="219"/>
    </location>
</feature>
<comment type="caution">
    <text evidence="2">The sequence shown here is derived from an EMBL/GenBank/DDBJ whole genome shotgun (WGS) entry which is preliminary data.</text>
</comment>
<feature type="transmembrane region" description="Helical" evidence="1">
    <location>
        <begin position="95"/>
        <end position="117"/>
    </location>
</feature>
<feature type="transmembrane region" description="Helical" evidence="1">
    <location>
        <begin position="40"/>
        <end position="59"/>
    </location>
</feature>
<reference evidence="2 3" key="1">
    <citation type="submission" date="2015-08" db="EMBL/GenBank/DDBJ databases">
        <title>Draft genome sequence of cellulolytic and xylanolytic Paenibacillus sp. A59, isolated from a decaying forest soil from Patagonia, Argentina.</title>
        <authorList>
            <person name="Ghio S."/>
            <person name="Caceres A.M."/>
            <person name="Talia P."/>
            <person name="Grasso D."/>
            <person name="Campos E."/>
        </authorList>
    </citation>
    <scope>NUCLEOTIDE SEQUENCE [LARGE SCALE GENOMIC DNA]</scope>
    <source>
        <strain evidence="2 3">A59</strain>
    </source>
</reference>
<dbReference type="RefSeq" id="WP_053782153.1">
    <property type="nucleotide sequence ID" value="NZ_LITU01000065.1"/>
</dbReference>